<dbReference type="GO" id="GO:0003676">
    <property type="term" value="F:nucleic acid binding"/>
    <property type="evidence" value="ECO:0007669"/>
    <property type="project" value="InterPro"/>
</dbReference>
<protein>
    <submittedName>
        <fullName evidence="1">Uncharacterized protein</fullName>
    </submittedName>
</protein>
<evidence type="ECO:0000313" key="2">
    <source>
        <dbReference type="Proteomes" id="UP000197019"/>
    </source>
</evidence>
<dbReference type="EMBL" id="CP022129">
    <property type="protein sequence ID" value="ASF47026.1"/>
    <property type="molecule type" value="Genomic_DNA"/>
</dbReference>
<reference evidence="1 2" key="1">
    <citation type="submission" date="2017-06" db="EMBL/GenBank/DDBJ databases">
        <title>Genome Sequencing of the methanotroph Methylovulum psychrotolerants str. HV10-M2 isolated from a high-altitude environment.</title>
        <authorList>
            <person name="Mateos-Rivera A."/>
        </authorList>
    </citation>
    <scope>NUCLEOTIDE SEQUENCE [LARGE SCALE GENOMIC DNA]</scope>
    <source>
        <strain evidence="1 2">HV10_M2</strain>
    </source>
</reference>
<accession>A0A1Z4C0G7</accession>
<dbReference type="InterPro" id="IPR036397">
    <property type="entry name" value="RNaseH_sf"/>
</dbReference>
<proteinExistence type="predicted"/>
<dbReference type="OrthoDB" id="5410756at2"/>
<organism evidence="1 2">
    <name type="scientific">Methylovulum psychrotolerans</name>
    <dbReference type="NCBI Taxonomy" id="1704499"/>
    <lineage>
        <taxon>Bacteria</taxon>
        <taxon>Pseudomonadati</taxon>
        <taxon>Pseudomonadota</taxon>
        <taxon>Gammaproteobacteria</taxon>
        <taxon>Methylococcales</taxon>
        <taxon>Methylococcaceae</taxon>
        <taxon>Methylovulum</taxon>
    </lineage>
</organism>
<gene>
    <name evidence="1" type="ORF">CEK71_13615</name>
</gene>
<dbReference type="KEGG" id="mpsy:CEK71_13615"/>
<keyword evidence="2" id="KW-1185">Reference proteome</keyword>
<dbReference type="Proteomes" id="UP000197019">
    <property type="component" value="Chromosome"/>
</dbReference>
<name>A0A1Z4C0G7_9GAMM</name>
<evidence type="ECO:0000313" key="1">
    <source>
        <dbReference type="EMBL" id="ASF47026.1"/>
    </source>
</evidence>
<dbReference type="Gene3D" id="3.30.420.10">
    <property type="entry name" value="Ribonuclease H-like superfamily/Ribonuclease H"/>
    <property type="match status" value="1"/>
</dbReference>
<dbReference type="RefSeq" id="WP_088619898.1">
    <property type="nucleotide sequence ID" value="NZ_CP022129.1"/>
</dbReference>
<dbReference type="AlphaFoldDB" id="A0A1Z4C0G7"/>
<sequence length="717" mass="80735">MSHTSLRRAIAAKCYKRQALVIRQSTQNKGKPAYLILWDVTNNKPATQEEAEGLENVEVVIPTLMQPDRRVMVNCGAGAPESFVGLKSPPPAATGLEDLLSAAVVVGMAESSTANLTPPPDLLLQTQATAILPRKDMGVETVLVGGRLVDAQTGEIMQGQLDPVESADFETLLHRKLLGKTGDNKRALALYYRKRYAELGVIPRALLDKHQGMDGRACAGKKSSLPEAVITRFIERVKNACNRQSSEFITRKRRRIGVFQLLLEQEFDCAITESQLRSVVRAHDLKHYLKGGADDDADVKPPSFWEAEDVGALVMMDGVKSHFFKILHEGKWKTVVYIEFFDMGSRVMLAMRAYLSESSENSIDIFKRFLAGNTFVKKPMALRPDNAGGFLNLRRPMNELNTGSQWTTGYSYPDGFKFIDDYARAGEPRDKAHLEASHKRFHDFEMIIIDRFKDRVSKVERVMCKNGDKMEEKDMHYLAISLEELNASGLTEHYMHLHNSRQHRFTENGKPAKWIPNERWSEYLRAYEGSTFIFAAKDIEASTRYGYEKHTATISKKGVITFRTGKYYVDDRQLWSNQDSTDITISLIDNKLAIFNRDKDGKFLGEAYPLVSPTKSAKLADSRKAKIDKIDSESEATRIASRLSSKEDGFEMLVDQKMLNEYVKKGLTLTIANELLDKESGKYAMAPGTVIGFRLFSSAVKRYLDETNPTKILPYAG</sequence>